<dbReference type="InterPro" id="IPR000415">
    <property type="entry name" value="Nitroreductase-like"/>
</dbReference>
<dbReference type="SUPFAM" id="SSF55469">
    <property type="entry name" value="FMN-dependent nitroreductase-like"/>
    <property type="match status" value="1"/>
</dbReference>
<reference evidence="1 2" key="1">
    <citation type="submission" date="2018-07" db="EMBL/GenBank/DDBJ databases">
        <title>Genomic Encyclopedia of Type Strains, Phase III (KMG-III): the genomes of soil and plant-associated and newly described type strains.</title>
        <authorList>
            <person name="Whitman W."/>
        </authorList>
    </citation>
    <scope>NUCLEOTIDE SEQUENCE [LARGE SCALE GENOMIC DNA]</scope>
    <source>
        <strain evidence="1 2">CECT 8333</strain>
    </source>
</reference>
<dbReference type="Proteomes" id="UP000253090">
    <property type="component" value="Unassembled WGS sequence"/>
</dbReference>
<accession>A0A369BH37</accession>
<organism evidence="1 2">
    <name type="scientific">Fontibacillus phaseoli</name>
    <dbReference type="NCBI Taxonomy" id="1416533"/>
    <lineage>
        <taxon>Bacteria</taxon>
        <taxon>Bacillati</taxon>
        <taxon>Bacillota</taxon>
        <taxon>Bacilli</taxon>
        <taxon>Bacillales</taxon>
        <taxon>Paenibacillaceae</taxon>
        <taxon>Fontibacillus</taxon>
    </lineage>
</organism>
<dbReference type="Gene3D" id="3.40.109.10">
    <property type="entry name" value="NADH Oxidase"/>
    <property type="match status" value="1"/>
</dbReference>
<dbReference type="AlphaFoldDB" id="A0A369BH37"/>
<keyword evidence="2" id="KW-1185">Reference proteome</keyword>
<protein>
    <recommendedName>
        <fullName evidence="3">Nitroreductase family protein</fullName>
    </recommendedName>
</protein>
<evidence type="ECO:0000313" key="1">
    <source>
        <dbReference type="EMBL" id="RCX20721.1"/>
    </source>
</evidence>
<name>A0A369BH37_9BACL</name>
<gene>
    <name evidence="1" type="ORF">DFP94_103454</name>
</gene>
<evidence type="ECO:0000313" key="2">
    <source>
        <dbReference type="Proteomes" id="UP000253090"/>
    </source>
</evidence>
<sequence length="80" mass="8919">MILTVVSHGLSGYFVGYVDVREASRILNLPDDIVCLFLLPVGYPHEEPTEKQLKTIREISFGNAFDCGGEYGETTCRSCF</sequence>
<evidence type="ECO:0008006" key="3">
    <source>
        <dbReference type="Google" id="ProtNLM"/>
    </source>
</evidence>
<dbReference type="EMBL" id="QPJW01000003">
    <property type="protein sequence ID" value="RCX20721.1"/>
    <property type="molecule type" value="Genomic_DNA"/>
</dbReference>
<dbReference type="GO" id="GO:0016491">
    <property type="term" value="F:oxidoreductase activity"/>
    <property type="evidence" value="ECO:0007669"/>
    <property type="project" value="InterPro"/>
</dbReference>
<proteinExistence type="predicted"/>
<comment type="caution">
    <text evidence="1">The sequence shown here is derived from an EMBL/GenBank/DDBJ whole genome shotgun (WGS) entry which is preliminary data.</text>
</comment>